<keyword evidence="1" id="KW-0732">Signal</keyword>
<comment type="caution">
    <text evidence="2">The sequence shown here is derived from an EMBL/GenBank/DDBJ whole genome shotgun (WGS) entry which is preliminary data.</text>
</comment>
<evidence type="ECO:0000256" key="1">
    <source>
        <dbReference type="SAM" id="SignalP"/>
    </source>
</evidence>
<reference evidence="2 3" key="1">
    <citation type="submission" date="2022-05" db="EMBL/GenBank/DDBJ databases">
        <authorList>
            <consortium name="Genoscope - CEA"/>
            <person name="William W."/>
        </authorList>
    </citation>
    <scope>NUCLEOTIDE SEQUENCE [LARGE SCALE GENOMIC DNA]</scope>
</reference>
<name>A0ABN8NMZ1_9CNID</name>
<dbReference type="EMBL" id="CALNXK010000026">
    <property type="protein sequence ID" value="CAH3113526.1"/>
    <property type="molecule type" value="Genomic_DNA"/>
</dbReference>
<proteinExistence type="predicted"/>
<keyword evidence="3" id="KW-1185">Reference proteome</keyword>
<sequence>MSSKILVIFMAVFSLWSIADASTGESIDLRIYNPNLQMTDKQLRKLLERHRPDLFFAGFQEEVTTKLIQGSTSQETFFFYKVVECSKVLEVSREIESLITGIFGFELIQKLGKEMTTRNLSNLKECKTGLEVHLMQDEGRDASRKARALLNLPKLCEVTKVQL</sequence>
<evidence type="ECO:0000313" key="3">
    <source>
        <dbReference type="Proteomes" id="UP001159405"/>
    </source>
</evidence>
<accession>A0ABN8NMZ1</accession>
<protein>
    <submittedName>
        <fullName evidence="2">Uncharacterized protein</fullName>
    </submittedName>
</protein>
<feature type="signal peptide" evidence="1">
    <location>
        <begin position="1"/>
        <end position="21"/>
    </location>
</feature>
<feature type="chain" id="PRO_5046654286" evidence="1">
    <location>
        <begin position="22"/>
        <end position="163"/>
    </location>
</feature>
<dbReference type="Proteomes" id="UP001159405">
    <property type="component" value="Unassembled WGS sequence"/>
</dbReference>
<organism evidence="2 3">
    <name type="scientific">Porites lobata</name>
    <dbReference type="NCBI Taxonomy" id="104759"/>
    <lineage>
        <taxon>Eukaryota</taxon>
        <taxon>Metazoa</taxon>
        <taxon>Cnidaria</taxon>
        <taxon>Anthozoa</taxon>
        <taxon>Hexacorallia</taxon>
        <taxon>Scleractinia</taxon>
        <taxon>Fungiina</taxon>
        <taxon>Poritidae</taxon>
        <taxon>Porites</taxon>
    </lineage>
</organism>
<evidence type="ECO:0000313" key="2">
    <source>
        <dbReference type="EMBL" id="CAH3113526.1"/>
    </source>
</evidence>
<gene>
    <name evidence="2" type="ORF">PLOB_00022166</name>
</gene>